<dbReference type="GO" id="GO:0005506">
    <property type="term" value="F:iron ion binding"/>
    <property type="evidence" value="ECO:0007669"/>
    <property type="project" value="InterPro"/>
</dbReference>
<dbReference type="PRINTS" id="PR00463">
    <property type="entry name" value="EP450I"/>
</dbReference>
<gene>
    <name evidence="10" type="ORF">RJ639_011162</name>
</gene>
<evidence type="ECO:0000256" key="4">
    <source>
        <dbReference type="ARBA" id="ARBA00022989"/>
    </source>
</evidence>
<dbReference type="SUPFAM" id="SSF48264">
    <property type="entry name" value="Cytochrome P450"/>
    <property type="match status" value="1"/>
</dbReference>
<dbReference type="GO" id="GO:0016125">
    <property type="term" value="P:sterol metabolic process"/>
    <property type="evidence" value="ECO:0007669"/>
    <property type="project" value="TreeGrafter"/>
</dbReference>
<comment type="subcellular location">
    <subcellularLocation>
        <location evidence="1">Membrane</location>
        <topology evidence="1">Single-pass membrane protein</topology>
    </subcellularLocation>
</comment>
<dbReference type="GO" id="GO:0004497">
    <property type="term" value="F:monooxygenase activity"/>
    <property type="evidence" value="ECO:0007669"/>
    <property type="project" value="UniProtKB-KW"/>
</dbReference>
<keyword evidence="7 8" id="KW-0349">Heme</keyword>
<evidence type="ECO:0000256" key="2">
    <source>
        <dbReference type="ARBA" id="ARBA00022692"/>
    </source>
</evidence>
<dbReference type="InterPro" id="IPR017972">
    <property type="entry name" value="Cyt_P450_CS"/>
</dbReference>
<dbReference type="GO" id="GO:0016132">
    <property type="term" value="P:brassinosteroid biosynthetic process"/>
    <property type="evidence" value="ECO:0007669"/>
    <property type="project" value="TreeGrafter"/>
</dbReference>
<keyword evidence="11" id="KW-1185">Reference proteome</keyword>
<name>A0AA88VKC0_9ASTE</name>
<feature type="binding site" description="axial binding residue" evidence="7">
    <location>
        <position position="511"/>
    </location>
    <ligand>
        <name>heme</name>
        <dbReference type="ChEBI" id="CHEBI:30413"/>
    </ligand>
    <ligandPart>
        <name>Fe</name>
        <dbReference type="ChEBI" id="CHEBI:18248"/>
    </ligandPart>
</feature>
<dbReference type="AlphaFoldDB" id="A0AA88VKC0"/>
<feature type="transmembrane region" description="Helical" evidence="9">
    <location>
        <begin position="97"/>
        <end position="117"/>
    </location>
</feature>
<keyword evidence="5 8" id="KW-0560">Oxidoreductase</keyword>
<evidence type="ECO:0000256" key="9">
    <source>
        <dbReference type="SAM" id="Phobius"/>
    </source>
</evidence>
<keyword evidence="4 9" id="KW-1133">Transmembrane helix</keyword>
<dbReference type="GO" id="GO:0020037">
    <property type="term" value="F:heme binding"/>
    <property type="evidence" value="ECO:0007669"/>
    <property type="project" value="InterPro"/>
</dbReference>
<comment type="similarity">
    <text evidence="8">Belongs to the cytochrome P450 family.</text>
</comment>
<proteinExistence type="inferred from homology"/>
<evidence type="ECO:0008006" key="12">
    <source>
        <dbReference type="Google" id="ProtNLM"/>
    </source>
</evidence>
<comment type="caution">
    <text evidence="10">The sequence shown here is derived from an EMBL/GenBank/DDBJ whole genome shotgun (WGS) entry which is preliminary data.</text>
</comment>
<evidence type="ECO:0000313" key="11">
    <source>
        <dbReference type="Proteomes" id="UP001188597"/>
    </source>
</evidence>
<evidence type="ECO:0000256" key="6">
    <source>
        <dbReference type="ARBA" id="ARBA00023004"/>
    </source>
</evidence>
<dbReference type="EMBL" id="JAVXUP010001532">
    <property type="protein sequence ID" value="KAK3010551.1"/>
    <property type="molecule type" value="Genomic_DNA"/>
</dbReference>
<sequence length="563" mass="64323">MQHNLHCQQDATLRAHCRQAYLTTSILTEQNRYLAHQIFDQAHGFRVTRPNIFPSRHTGTEGEEWFFNPHIPYNPPMPHSPRVVKVVKAYAPGKTDLLSVAWGLVALLTIYITHWLYRWRNPKTKGVLPPGSMGLPFIGETIQLIMPSASIDLPPFIKSRLKRYGPIFRTNVAGRPVIISADREFNYYILRQDGRLVDTWSLDTFAEVFDQTSQSSRKYTRNLTLNHFGVEALKERLIPRMEDTIRETLAAWSSRESMELTIDFAAKQLFSGDLEKAPLKLSDMFNDLVEGLMSFPLNIPGTAHHKCLKIHKEVRLMMGDVLKKRRMSPPSSSDDTDRQEDLLDHLIQDMNKESFLNEDFVVQLMFGLLFVTSDSVSTTLALAFKLLAEHPSVLEELTAEHEEILKNRENAGSPLTWNEYKSMTFTLQVINEVLRLGNIAPGLFRRALQDIPVNGYTIPKGWVIMIATAALHLNSNQFDDPLVFNPRRWKDIQSSVVSKSFMPFGVGLKQCAGAEYSRVFLATFLHVLVTKYRWAIVKGGKIVRAPIIRFPDGFHYKISEKIN</sequence>
<dbReference type="InterPro" id="IPR001128">
    <property type="entry name" value="Cyt_P450"/>
</dbReference>
<evidence type="ECO:0000256" key="8">
    <source>
        <dbReference type="RuleBase" id="RU000461"/>
    </source>
</evidence>
<dbReference type="PANTHER" id="PTHR24286">
    <property type="entry name" value="CYTOCHROME P450 26"/>
    <property type="match status" value="1"/>
</dbReference>
<dbReference type="Proteomes" id="UP001188597">
    <property type="component" value="Unassembled WGS sequence"/>
</dbReference>
<accession>A0AA88VKC0</accession>
<dbReference type="PANTHER" id="PTHR24286:SF305">
    <property type="entry name" value="CYTOCHROME P450 708A2"/>
    <property type="match status" value="1"/>
</dbReference>
<comment type="cofactor">
    <cofactor evidence="7">
        <name>heme</name>
        <dbReference type="ChEBI" id="CHEBI:30413"/>
    </cofactor>
</comment>
<evidence type="ECO:0000256" key="7">
    <source>
        <dbReference type="PIRSR" id="PIRSR602401-1"/>
    </source>
</evidence>
<keyword evidence="2 9" id="KW-0812">Transmembrane</keyword>
<dbReference type="GO" id="GO:0010268">
    <property type="term" value="P:brassinosteroid homeostasis"/>
    <property type="evidence" value="ECO:0007669"/>
    <property type="project" value="TreeGrafter"/>
</dbReference>
<keyword evidence="3 7" id="KW-0479">Metal-binding</keyword>
<keyword evidence="9" id="KW-0472">Membrane</keyword>
<dbReference type="InterPro" id="IPR036396">
    <property type="entry name" value="Cyt_P450_sf"/>
</dbReference>
<dbReference type="PROSITE" id="PS00086">
    <property type="entry name" value="CYTOCHROME_P450"/>
    <property type="match status" value="1"/>
</dbReference>
<protein>
    <recommendedName>
        <fullName evidence="12">Cytochrome P450</fullName>
    </recommendedName>
</protein>
<dbReference type="InterPro" id="IPR002401">
    <property type="entry name" value="Cyt_P450_E_grp-I"/>
</dbReference>
<evidence type="ECO:0000256" key="5">
    <source>
        <dbReference type="ARBA" id="ARBA00023002"/>
    </source>
</evidence>
<evidence type="ECO:0000256" key="3">
    <source>
        <dbReference type="ARBA" id="ARBA00022723"/>
    </source>
</evidence>
<evidence type="ECO:0000313" key="10">
    <source>
        <dbReference type="EMBL" id="KAK3010551.1"/>
    </source>
</evidence>
<reference evidence="10" key="1">
    <citation type="submission" date="2022-12" db="EMBL/GenBank/DDBJ databases">
        <title>Draft genome assemblies for two species of Escallonia (Escalloniales).</title>
        <authorList>
            <person name="Chanderbali A."/>
            <person name="Dervinis C."/>
            <person name="Anghel I."/>
            <person name="Soltis D."/>
            <person name="Soltis P."/>
            <person name="Zapata F."/>
        </authorList>
    </citation>
    <scope>NUCLEOTIDE SEQUENCE</scope>
    <source>
        <strain evidence="10">UCBG64.0493</strain>
        <tissue evidence="10">Leaf</tissue>
    </source>
</reference>
<dbReference type="GO" id="GO:0016020">
    <property type="term" value="C:membrane"/>
    <property type="evidence" value="ECO:0007669"/>
    <property type="project" value="UniProtKB-SubCell"/>
</dbReference>
<evidence type="ECO:0000256" key="1">
    <source>
        <dbReference type="ARBA" id="ARBA00004167"/>
    </source>
</evidence>
<keyword evidence="8" id="KW-0503">Monooxygenase</keyword>
<dbReference type="Pfam" id="PF00067">
    <property type="entry name" value="p450"/>
    <property type="match status" value="1"/>
</dbReference>
<keyword evidence="6 7" id="KW-0408">Iron</keyword>
<dbReference type="CDD" id="cd11043">
    <property type="entry name" value="CYP90-like"/>
    <property type="match status" value="1"/>
</dbReference>
<dbReference type="Gene3D" id="1.10.630.10">
    <property type="entry name" value="Cytochrome P450"/>
    <property type="match status" value="1"/>
</dbReference>
<organism evidence="10 11">
    <name type="scientific">Escallonia herrerae</name>
    <dbReference type="NCBI Taxonomy" id="1293975"/>
    <lineage>
        <taxon>Eukaryota</taxon>
        <taxon>Viridiplantae</taxon>
        <taxon>Streptophyta</taxon>
        <taxon>Embryophyta</taxon>
        <taxon>Tracheophyta</taxon>
        <taxon>Spermatophyta</taxon>
        <taxon>Magnoliopsida</taxon>
        <taxon>eudicotyledons</taxon>
        <taxon>Gunneridae</taxon>
        <taxon>Pentapetalae</taxon>
        <taxon>asterids</taxon>
        <taxon>campanulids</taxon>
        <taxon>Escalloniales</taxon>
        <taxon>Escalloniaceae</taxon>
        <taxon>Escallonia</taxon>
    </lineage>
</organism>
<dbReference type="GO" id="GO:0016705">
    <property type="term" value="F:oxidoreductase activity, acting on paired donors, with incorporation or reduction of molecular oxygen"/>
    <property type="evidence" value="ECO:0007669"/>
    <property type="project" value="InterPro"/>
</dbReference>